<dbReference type="GeneID" id="80518738"/>
<sequence>MSNCLFCEIESIIRKLRTLNKSNNYCCYFDELVATIENINSRINMSIDKFLKCKSDCIFVIENYRRNINNILCDIIPLENTNINISKKDTNLFVDITKIQINDAIVRITEETASLKQICQGLNQNHIFCA</sequence>
<dbReference type="RefSeq" id="YP_010781974.1">
    <property type="nucleotide sequence ID" value="NC_075039.1"/>
</dbReference>
<name>A0A6N1NLB1_9VIRU</name>
<evidence type="ECO:0000313" key="1">
    <source>
        <dbReference type="EMBL" id="QKU35315.1"/>
    </source>
</evidence>
<reference evidence="1" key="2">
    <citation type="journal article" date="2018" name="Nat. Commun.">
        <title>Tailed giant Tupanvirus possesses the most complete translational apparatus of the known virosphere.</title>
        <authorList>
            <person name="Abrahao J."/>
            <person name="Silva L."/>
            <person name="Silva L.S."/>
            <person name="Khalil J.Y.B."/>
            <person name="Rodrigues R."/>
            <person name="Arantes T."/>
            <person name="Assis F."/>
            <person name="Boratto P."/>
            <person name="Andrade M."/>
            <person name="Kroon E.G."/>
            <person name="Ribeiro B."/>
            <person name="Bergier I."/>
            <person name="Seligmann H."/>
            <person name="Ghigo E."/>
            <person name="Colson P."/>
            <person name="Levasseur A."/>
            <person name="Kroemer G."/>
            <person name="Raoult D."/>
            <person name="La Scola B."/>
        </authorList>
    </citation>
    <scope>NUCLEOTIDE SEQUENCE [LARGE SCALE GENOMIC DNA]</scope>
    <source>
        <strain evidence="1">Soda lake</strain>
    </source>
</reference>
<reference evidence="1" key="1">
    <citation type="submission" date="2017-01" db="EMBL/GenBank/DDBJ databases">
        <authorList>
            <person name="Assis F.L."/>
            <person name="Abrahao J.S."/>
            <person name="Silva L."/>
            <person name="Khalil J.B."/>
            <person name="Rodrigues R."/>
            <person name="Silva L.S."/>
            <person name="Arantes T."/>
            <person name="Boratto P."/>
            <person name="Andrade M."/>
            <person name="Kroon E.G."/>
            <person name="Ribeiro B."/>
            <person name="Bergier I."/>
            <person name="Seligmann H."/>
            <person name="Ghigo E."/>
            <person name="Colson P."/>
            <person name="Levasseur A."/>
            <person name="Raoult D."/>
            <person name="Scola B.L."/>
        </authorList>
    </citation>
    <scope>NUCLEOTIDE SEQUENCE</scope>
    <source>
        <strain evidence="1">Soda lake</strain>
    </source>
</reference>
<proteinExistence type="predicted"/>
<dbReference type="KEGG" id="vg:80518738"/>
<protein>
    <submittedName>
        <fullName evidence="1">Putative orfan</fullName>
    </submittedName>
</protein>
<accession>A0A6N1NLB1</accession>
<dbReference type="EMBL" id="KY523104">
    <property type="protein sequence ID" value="QKU35315.1"/>
    <property type="molecule type" value="Genomic_DNA"/>
</dbReference>
<organism evidence="1">
    <name type="scientific">Tupanvirus soda lake</name>
    <dbReference type="NCBI Taxonomy" id="2126985"/>
    <lineage>
        <taxon>Viruses</taxon>
        <taxon>Varidnaviria</taxon>
        <taxon>Bamfordvirae</taxon>
        <taxon>Nucleocytoviricota</taxon>
        <taxon>Megaviricetes</taxon>
        <taxon>Imitervirales</taxon>
        <taxon>Mimiviridae</taxon>
        <taxon>Megamimivirinae</taxon>
        <taxon>Tupanvirus</taxon>
        <taxon>Tupanvirus salinum</taxon>
    </lineage>
</organism>